<proteinExistence type="inferred from homology"/>
<comment type="caution">
    <text evidence="7">The sequence shown here is derived from an EMBL/GenBank/DDBJ whole genome shotgun (WGS) entry which is preliminary data.</text>
</comment>
<evidence type="ECO:0000256" key="3">
    <source>
        <dbReference type="ARBA" id="ARBA00022643"/>
    </source>
</evidence>
<keyword evidence="8" id="KW-1185">Reference proteome</keyword>
<keyword evidence="3" id="KW-0288">FMN</keyword>
<evidence type="ECO:0000256" key="4">
    <source>
        <dbReference type="ARBA" id="ARBA00023002"/>
    </source>
</evidence>
<dbReference type="InterPro" id="IPR001155">
    <property type="entry name" value="OxRdtase_FMN_N"/>
</dbReference>
<organism evidence="7 8">
    <name type="scientific">Rhypophila decipiens</name>
    <dbReference type="NCBI Taxonomy" id="261697"/>
    <lineage>
        <taxon>Eukaryota</taxon>
        <taxon>Fungi</taxon>
        <taxon>Dikarya</taxon>
        <taxon>Ascomycota</taxon>
        <taxon>Pezizomycotina</taxon>
        <taxon>Sordariomycetes</taxon>
        <taxon>Sordariomycetidae</taxon>
        <taxon>Sordariales</taxon>
        <taxon>Naviculisporaceae</taxon>
        <taxon>Rhypophila</taxon>
    </lineage>
</organism>
<reference evidence="7" key="2">
    <citation type="submission" date="2023-05" db="EMBL/GenBank/DDBJ databases">
        <authorList>
            <consortium name="Lawrence Berkeley National Laboratory"/>
            <person name="Steindorff A."/>
            <person name="Hensen N."/>
            <person name="Bonometti L."/>
            <person name="Westerberg I."/>
            <person name="Brannstrom I.O."/>
            <person name="Guillou S."/>
            <person name="Cros-Aarteil S."/>
            <person name="Calhoun S."/>
            <person name="Haridas S."/>
            <person name="Kuo A."/>
            <person name="Mondo S."/>
            <person name="Pangilinan J."/>
            <person name="Riley R."/>
            <person name="Labutti K."/>
            <person name="Andreopoulos B."/>
            <person name="Lipzen A."/>
            <person name="Chen C."/>
            <person name="Yanf M."/>
            <person name="Daum C."/>
            <person name="Ng V."/>
            <person name="Clum A."/>
            <person name="Ohm R."/>
            <person name="Martin F."/>
            <person name="Silar P."/>
            <person name="Natvig D."/>
            <person name="Lalanne C."/>
            <person name="Gautier V."/>
            <person name="Ament-Velasquez S.L."/>
            <person name="Kruys A."/>
            <person name="Hutchinson M.I."/>
            <person name="Powell A.J."/>
            <person name="Barry K."/>
            <person name="Miller A.N."/>
            <person name="Grigoriev I.V."/>
            <person name="Debuchy R."/>
            <person name="Gladieux P."/>
            <person name="Thoren M.H."/>
            <person name="Johannesson H."/>
        </authorList>
    </citation>
    <scope>NUCLEOTIDE SEQUENCE</scope>
    <source>
        <strain evidence="7">PSN293</strain>
    </source>
</reference>
<comment type="similarity">
    <text evidence="1">Belongs to the NADH:flavin oxidoreductase/NADH oxidase family.</text>
</comment>
<dbReference type="Proteomes" id="UP001301769">
    <property type="component" value="Unassembled WGS sequence"/>
</dbReference>
<dbReference type="InterPro" id="IPR051799">
    <property type="entry name" value="NADH_flavin_oxidoreductase"/>
</dbReference>
<sequence length="470" mass="50166">MGSKQDLNLAQPLTLKCGLTLPNRLVKAAMAEGLGTKGLPTDERLLSAYRSWAQGGWGMILTGNVQIDRRYLGSPADVYVDAPSLSDPATKASTLAAFQKYAETAKPPPSASSSPSGGQRAAVIVQINHPGRQSPLGSGSRPFLSKTVAPSAIQLSLGGTGASSPLAYLLTKLLFGTPRELTIPEIKDIISRFAQTALFLAEAGFDGVEIHAAHGYLLSQFLSPSSNQRTDAYGGTPAKRAQIIIEIIHSIRETLAKDGRYPHFAVGIKINSADVQSDGEKGLQECIEQLQLIVDAGVDFVEVSGGSYDDPRMFVGKDDDSTASSSNTKEVLPAASESSQKREAFFQTYCAAIRPTLSSSTHETPLMLTGGFRTRKGMETALSIKDCDMVGIGRPAVINPHLPNNTILNTEVSDKDAIAYAKKVPIPGWFGSIARKILPRVIGAGYETTWYVERIKDVGFGPSGKDGQKK</sequence>
<accession>A0AAN6Y4H9</accession>
<keyword evidence="2" id="KW-0285">Flavoprotein</keyword>
<evidence type="ECO:0000313" key="8">
    <source>
        <dbReference type="Proteomes" id="UP001301769"/>
    </source>
</evidence>
<name>A0AAN6Y4H9_9PEZI</name>
<evidence type="ECO:0000256" key="1">
    <source>
        <dbReference type="ARBA" id="ARBA00005979"/>
    </source>
</evidence>
<evidence type="ECO:0000256" key="2">
    <source>
        <dbReference type="ARBA" id="ARBA00022630"/>
    </source>
</evidence>
<dbReference type="PANTHER" id="PTHR43656:SF2">
    <property type="entry name" value="BINDING OXIDOREDUCTASE, PUTATIVE (AFU_ORTHOLOGUE AFUA_2G08260)-RELATED"/>
    <property type="match status" value="1"/>
</dbReference>
<feature type="region of interest" description="Disordered" evidence="5">
    <location>
        <begin position="311"/>
        <end position="336"/>
    </location>
</feature>
<feature type="domain" description="NADH:flavin oxidoreductase/NADH oxidase N-terminal" evidence="6">
    <location>
        <begin position="119"/>
        <end position="404"/>
    </location>
</feature>
<protein>
    <submittedName>
        <fullName evidence="7">NADPH dehydrogenase</fullName>
    </submittedName>
</protein>
<dbReference type="Gene3D" id="3.20.20.70">
    <property type="entry name" value="Aldolase class I"/>
    <property type="match status" value="1"/>
</dbReference>
<evidence type="ECO:0000256" key="5">
    <source>
        <dbReference type="SAM" id="MobiDB-lite"/>
    </source>
</evidence>
<reference evidence="7" key="1">
    <citation type="journal article" date="2023" name="Mol. Phylogenet. Evol.">
        <title>Genome-scale phylogeny and comparative genomics of the fungal order Sordariales.</title>
        <authorList>
            <person name="Hensen N."/>
            <person name="Bonometti L."/>
            <person name="Westerberg I."/>
            <person name="Brannstrom I.O."/>
            <person name="Guillou S."/>
            <person name="Cros-Aarteil S."/>
            <person name="Calhoun S."/>
            <person name="Haridas S."/>
            <person name="Kuo A."/>
            <person name="Mondo S."/>
            <person name="Pangilinan J."/>
            <person name="Riley R."/>
            <person name="LaButti K."/>
            <person name="Andreopoulos B."/>
            <person name="Lipzen A."/>
            <person name="Chen C."/>
            <person name="Yan M."/>
            <person name="Daum C."/>
            <person name="Ng V."/>
            <person name="Clum A."/>
            <person name="Steindorff A."/>
            <person name="Ohm R.A."/>
            <person name="Martin F."/>
            <person name="Silar P."/>
            <person name="Natvig D.O."/>
            <person name="Lalanne C."/>
            <person name="Gautier V."/>
            <person name="Ament-Velasquez S.L."/>
            <person name="Kruys A."/>
            <person name="Hutchinson M.I."/>
            <person name="Powell A.J."/>
            <person name="Barry K."/>
            <person name="Miller A.N."/>
            <person name="Grigoriev I.V."/>
            <person name="Debuchy R."/>
            <person name="Gladieux P."/>
            <person name="Hiltunen Thoren M."/>
            <person name="Johannesson H."/>
        </authorList>
    </citation>
    <scope>NUCLEOTIDE SEQUENCE</scope>
    <source>
        <strain evidence="7">PSN293</strain>
    </source>
</reference>
<feature type="compositionally biased region" description="Basic and acidic residues" evidence="5">
    <location>
        <begin position="311"/>
        <end position="320"/>
    </location>
</feature>
<dbReference type="PANTHER" id="PTHR43656">
    <property type="entry name" value="BINDING OXIDOREDUCTASE, PUTATIVE (AFU_ORTHOLOGUE AFUA_2G08260)-RELATED"/>
    <property type="match status" value="1"/>
</dbReference>
<evidence type="ECO:0000259" key="6">
    <source>
        <dbReference type="Pfam" id="PF00724"/>
    </source>
</evidence>
<dbReference type="InterPro" id="IPR013785">
    <property type="entry name" value="Aldolase_TIM"/>
</dbReference>
<evidence type="ECO:0000313" key="7">
    <source>
        <dbReference type="EMBL" id="KAK4211216.1"/>
    </source>
</evidence>
<dbReference type="Pfam" id="PF00724">
    <property type="entry name" value="Oxidored_FMN"/>
    <property type="match status" value="1"/>
</dbReference>
<keyword evidence="4" id="KW-0560">Oxidoreductase</keyword>
<dbReference type="GO" id="GO:0010181">
    <property type="term" value="F:FMN binding"/>
    <property type="evidence" value="ECO:0007669"/>
    <property type="project" value="InterPro"/>
</dbReference>
<dbReference type="EMBL" id="MU858154">
    <property type="protein sequence ID" value="KAK4211216.1"/>
    <property type="molecule type" value="Genomic_DNA"/>
</dbReference>
<dbReference type="AlphaFoldDB" id="A0AAN6Y4H9"/>
<dbReference type="SUPFAM" id="SSF51395">
    <property type="entry name" value="FMN-linked oxidoreductases"/>
    <property type="match status" value="1"/>
</dbReference>
<gene>
    <name evidence="7" type="ORF">QBC37DRAFT_427343</name>
</gene>
<dbReference type="GO" id="GO:0016491">
    <property type="term" value="F:oxidoreductase activity"/>
    <property type="evidence" value="ECO:0007669"/>
    <property type="project" value="UniProtKB-KW"/>
</dbReference>